<keyword evidence="1" id="KW-0853">WD repeat</keyword>
<dbReference type="SUPFAM" id="SSF50978">
    <property type="entry name" value="WD40 repeat-like"/>
    <property type="match status" value="2"/>
</dbReference>
<dbReference type="InterPro" id="IPR036322">
    <property type="entry name" value="WD40_repeat_dom_sf"/>
</dbReference>
<dbReference type="AlphaFoldDB" id="A0A5K3FTU6"/>
<proteinExistence type="predicted"/>
<dbReference type="GO" id="GO:0005737">
    <property type="term" value="C:cytoplasm"/>
    <property type="evidence" value="ECO:0007669"/>
    <property type="project" value="TreeGrafter"/>
</dbReference>
<dbReference type="InterPro" id="IPR049916">
    <property type="entry name" value="WDR72-like"/>
</dbReference>
<protein>
    <submittedName>
        <fullName evidence="2">WD_REPEATS_REGION domain-containing protein</fullName>
    </submittedName>
</protein>
<dbReference type="WBParaSite" id="MCU_011235-RB">
    <property type="protein sequence ID" value="MCU_011235-RB"/>
    <property type="gene ID" value="MCU_011235"/>
</dbReference>
<name>A0A5K3FTU6_MESCO</name>
<dbReference type="SMART" id="SM00320">
    <property type="entry name" value="WD40"/>
    <property type="match status" value="4"/>
</dbReference>
<dbReference type="Gene3D" id="2.130.10.10">
    <property type="entry name" value="YVTN repeat-like/Quinoprotein amine dehydrogenase"/>
    <property type="match status" value="2"/>
</dbReference>
<reference evidence="2" key="1">
    <citation type="submission" date="2019-11" db="UniProtKB">
        <authorList>
            <consortium name="WormBaseParasite"/>
        </authorList>
    </citation>
    <scope>IDENTIFICATION</scope>
</reference>
<evidence type="ECO:0000313" key="2">
    <source>
        <dbReference type="WBParaSite" id="MCU_011235-RB"/>
    </source>
</evidence>
<feature type="repeat" description="WD" evidence="1">
    <location>
        <begin position="352"/>
        <end position="374"/>
    </location>
</feature>
<dbReference type="InterPro" id="IPR001680">
    <property type="entry name" value="WD40_rpt"/>
</dbReference>
<accession>A0A5K3FTU6</accession>
<dbReference type="PANTHER" id="PTHR44099:SF4">
    <property type="entry name" value="RABCONNECTIN-3B, ISOFORM A"/>
    <property type="match status" value="1"/>
</dbReference>
<dbReference type="PANTHER" id="PTHR44099">
    <property type="entry name" value="RABCONNECTIN-3B, ISOFORM A"/>
    <property type="match status" value="1"/>
</dbReference>
<dbReference type="InterPro" id="IPR015943">
    <property type="entry name" value="WD40/YVTN_repeat-like_dom_sf"/>
</dbReference>
<dbReference type="Pfam" id="PF00400">
    <property type="entry name" value="WD40"/>
    <property type="match status" value="1"/>
</dbReference>
<organism evidence="2">
    <name type="scientific">Mesocestoides corti</name>
    <name type="common">Flatworm</name>
    <dbReference type="NCBI Taxonomy" id="53468"/>
    <lineage>
        <taxon>Eukaryota</taxon>
        <taxon>Metazoa</taxon>
        <taxon>Spiralia</taxon>
        <taxon>Lophotrochozoa</taxon>
        <taxon>Platyhelminthes</taxon>
        <taxon>Cestoda</taxon>
        <taxon>Eucestoda</taxon>
        <taxon>Cyclophyllidea</taxon>
        <taxon>Mesocestoididae</taxon>
        <taxon>Mesocestoides</taxon>
    </lineage>
</organism>
<sequence length="931" mass="100614">MLKVCSPLVVPITSWSSQVPTHEISSLLFSPSFSEIVTGGSGGELIIWTLEDGECFWPKWQCHGHIGAVKNLGFASCGNVLGESFFFSHSSNNEIAIWNWGDGTCVDIRIDLQYQHSRIKSYQPSFTKSRLLFCCGQYPCIVVMHAMQLSILFTLASNAQSNWIKDFSLFTHANLQQEVVLGITPSGFVTVWTITGKEALHSTIHEHESRRVKTSSPVLEIHCCQQLPRLVLLVCVSEWRILDAFDCSTQILQSSESSDVRFIGGAFFHKEFVAVYTSVAEARIYRLPRDLFSKMGDRIENTGRKPQLVAILKTKGKLDRELARHFRHLAVNKSRRPALGRLGAPSDAVTAFLAGTSDGSLQVWTLTTEQLVTSSDQQPLDLKPFLQTSLSDVWSKLLKAPSPTTSFFDIASSFAVLPDPPAEKLTITCCIVIYSTSAPLHSSKVPPASPPSHPCPPPLPPRVVLATASGDIIVAQLAPLLHSLWLPDQSPCRSEQYRLRGHRGPVLALLHPYSFARDKSAFRASLLVSGGEDCSVRAWDLDPHPTESRLEAHCLAVFHNHAAPVIALTVGPTPDSACGVKSTFLSSCVACVAADGTVSVISPQDRFTLLRARSGFGGSPVGGGGYGVPLGIHAISWRVVEMLLLILADDGSLSIWDLGLGQLERYETGAVALDIFNTGTDTVVISSRPSPLSLATITPANQSASAASTRHRVVPSRLTRRNRHTDQSRFLPPLVLQALGSNVGGGPAAIVFHYDIEAIITNLLSTAVSSKDTSSHSSHDIPLGLQDCANLLKILLSLIFPWGVSSAQSDEEIADGLQLTPPTSTRPDVLLGAISRSGYLSIKMPVPPSSRATTSIYTLSSRVSTRLCLSQVAIAEALCYAPVSRLAGTFKSSSAATMAISVCSSPAIIPRLSLHLLLAHWQAKCLHVSSE</sequence>
<evidence type="ECO:0000256" key="1">
    <source>
        <dbReference type="PROSITE-ProRule" id="PRU00221"/>
    </source>
</evidence>
<dbReference type="PROSITE" id="PS50082">
    <property type="entry name" value="WD_REPEATS_2"/>
    <property type="match status" value="1"/>
</dbReference>